<feature type="coiled-coil region" evidence="5">
    <location>
        <begin position="52"/>
        <end position="86"/>
    </location>
</feature>
<keyword evidence="7" id="KW-1185">Reference proteome</keyword>
<proteinExistence type="inferred from homology"/>
<evidence type="ECO:0000313" key="6">
    <source>
        <dbReference type="EMBL" id="KAG1303184.1"/>
    </source>
</evidence>
<dbReference type="AlphaFoldDB" id="A0A9P7BNJ5"/>
<dbReference type="EMBL" id="JAANQT010002088">
    <property type="protein sequence ID" value="KAG1303184.1"/>
    <property type="molecule type" value="Genomic_DNA"/>
</dbReference>
<keyword evidence="5" id="KW-0175">Coiled coil</keyword>
<dbReference type="Proteomes" id="UP000716291">
    <property type="component" value="Unassembled WGS sequence"/>
</dbReference>
<evidence type="ECO:0000256" key="5">
    <source>
        <dbReference type="SAM" id="Coils"/>
    </source>
</evidence>
<reference evidence="6" key="1">
    <citation type="journal article" date="2020" name="Microb. Genom.">
        <title>Genetic diversity of clinical and environmental Mucorales isolates obtained from an investigation of mucormycosis cases among solid organ transplant recipients.</title>
        <authorList>
            <person name="Nguyen M.H."/>
            <person name="Kaul D."/>
            <person name="Muto C."/>
            <person name="Cheng S.J."/>
            <person name="Richter R.A."/>
            <person name="Bruno V.M."/>
            <person name="Liu G."/>
            <person name="Beyhan S."/>
            <person name="Sundermann A.J."/>
            <person name="Mounaud S."/>
            <person name="Pasculle A.W."/>
            <person name="Nierman W.C."/>
            <person name="Driscoll E."/>
            <person name="Cumbie R."/>
            <person name="Clancy C.J."/>
            <person name="Dupont C.L."/>
        </authorList>
    </citation>
    <scope>NUCLEOTIDE SEQUENCE</scope>
    <source>
        <strain evidence="6">GL11</strain>
    </source>
</reference>
<organism evidence="6 7">
    <name type="scientific">Rhizopus oryzae</name>
    <name type="common">Mucormycosis agent</name>
    <name type="synonym">Rhizopus arrhizus var. delemar</name>
    <dbReference type="NCBI Taxonomy" id="64495"/>
    <lineage>
        <taxon>Eukaryota</taxon>
        <taxon>Fungi</taxon>
        <taxon>Fungi incertae sedis</taxon>
        <taxon>Mucoromycota</taxon>
        <taxon>Mucoromycotina</taxon>
        <taxon>Mucoromycetes</taxon>
        <taxon>Mucorales</taxon>
        <taxon>Mucorineae</taxon>
        <taxon>Rhizopodaceae</taxon>
        <taxon>Rhizopus</taxon>
    </lineage>
</organism>
<dbReference type="Gene3D" id="1.20.5.500">
    <property type="entry name" value="Single helix bin"/>
    <property type="match status" value="1"/>
</dbReference>
<comment type="function">
    <text evidence="4">Inhibits the enzyme activity of ATPase.</text>
</comment>
<protein>
    <recommendedName>
        <fullName evidence="4">ATPase inhibitor, mitochondrial</fullName>
    </recommendedName>
</protein>
<comment type="caution">
    <text evidence="6">The sequence shown here is derived from an EMBL/GenBank/DDBJ whole genome shotgun (WGS) entry which is preliminary data.</text>
</comment>
<dbReference type="Pfam" id="PF04568">
    <property type="entry name" value="IATP"/>
    <property type="match status" value="1"/>
</dbReference>
<dbReference type="OrthoDB" id="5532350at2759"/>
<dbReference type="GO" id="GO:0042030">
    <property type="term" value="F:ATPase inhibitor activity"/>
    <property type="evidence" value="ECO:0007669"/>
    <property type="project" value="InterPro"/>
</dbReference>
<comment type="similarity">
    <text evidence="2 4">Belongs to the ATPase inhibitor family.</text>
</comment>
<name>A0A9P7BNJ5_RHIOR</name>
<evidence type="ECO:0000313" key="7">
    <source>
        <dbReference type="Proteomes" id="UP000716291"/>
    </source>
</evidence>
<dbReference type="GO" id="GO:0005739">
    <property type="term" value="C:mitochondrion"/>
    <property type="evidence" value="ECO:0007669"/>
    <property type="project" value="UniProtKB-SubCell"/>
</dbReference>
<sequence>MMLSTSMKANPIRNITHRRTLHMASVLYTEGATAETKDFGKKEKAAESQWARKHDAELLEKLKKSLAEQEKKTTEIKEKLAELEGKQKK</sequence>
<dbReference type="InterPro" id="IPR007648">
    <property type="entry name" value="ATPase_inhibitor_mt"/>
</dbReference>
<evidence type="ECO:0000256" key="1">
    <source>
        <dbReference type="ARBA" id="ARBA00004173"/>
    </source>
</evidence>
<accession>A0A9P7BNJ5</accession>
<evidence type="ECO:0000256" key="3">
    <source>
        <dbReference type="ARBA" id="ARBA00023128"/>
    </source>
</evidence>
<gene>
    <name evidence="6" type="ORF">G6F64_010290</name>
</gene>
<evidence type="ECO:0000256" key="2">
    <source>
        <dbReference type="ARBA" id="ARBA00010901"/>
    </source>
</evidence>
<evidence type="ECO:0000256" key="4">
    <source>
        <dbReference type="RuleBase" id="RU368087"/>
    </source>
</evidence>
<comment type="subcellular location">
    <subcellularLocation>
        <location evidence="1">Mitochondrion</location>
    </subcellularLocation>
</comment>
<keyword evidence="3" id="KW-0496">Mitochondrion</keyword>